<feature type="domain" description="DUF3322" evidence="1">
    <location>
        <begin position="2"/>
        <end position="35"/>
    </location>
</feature>
<dbReference type="EMBL" id="CP114976">
    <property type="protein sequence ID" value="WBE24425.1"/>
    <property type="molecule type" value="Genomic_DNA"/>
</dbReference>
<dbReference type="InterPro" id="IPR024537">
    <property type="entry name" value="DUF3322"/>
</dbReference>
<keyword evidence="3" id="KW-1185">Reference proteome</keyword>
<name>A0AAE9VQE1_9GAMM</name>
<dbReference type="Proteomes" id="UP001212189">
    <property type="component" value="Chromosome"/>
</dbReference>
<gene>
    <name evidence="2" type="ORF">O6P33_08545</name>
</gene>
<protein>
    <submittedName>
        <fullName evidence="2">DUF3322 domain-containing protein</fullName>
    </submittedName>
</protein>
<organism evidence="2 3">
    <name type="scientific">Denitrificimonas caeni</name>
    <dbReference type="NCBI Taxonomy" id="521720"/>
    <lineage>
        <taxon>Bacteria</taxon>
        <taxon>Pseudomonadati</taxon>
        <taxon>Pseudomonadota</taxon>
        <taxon>Gammaproteobacteria</taxon>
        <taxon>Pseudomonadales</taxon>
        <taxon>Pseudomonadaceae</taxon>
        <taxon>Denitrificimonas</taxon>
    </lineage>
</organism>
<sequence length="61" mass="6961">MRQWQNNTLRAQRLLAPEPWPLRLAIGKPTATQVLLLGLQQRKKADWSKGQASLILQSNNL</sequence>
<evidence type="ECO:0000313" key="3">
    <source>
        <dbReference type="Proteomes" id="UP001212189"/>
    </source>
</evidence>
<proteinExistence type="predicted"/>
<evidence type="ECO:0000313" key="2">
    <source>
        <dbReference type="EMBL" id="WBE24425.1"/>
    </source>
</evidence>
<dbReference type="KEGG" id="dce:O6P33_08545"/>
<reference evidence="2 3" key="1">
    <citation type="submission" date="2022-12" db="EMBL/GenBank/DDBJ databases">
        <title>Coexistence and Characterization of a Novel Tigecycline Resistance gene tet(X) variant and blaNDM-1 in a Pseudomonas caeni Isolate of Chicken Origin.</title>
        <authorList>
            <person name="Lu X."/>
            <person name="Zhang L."/>
            <person name="Li R."/>
            <person name="Wang Z."/>
        </authorList>
    </citation>
    <scope>NUCLEOTIDE SEQUENCE [LARGE SCALE GENOMIC DNA]</scope>
    <source>
        <strain evidence="2 3">CE14</strain>
    </source>
</reference>
<evidence type="ECO:0000259" key="1">
    <source>
        <dbReference type="Pfam" id="PF11795"/>
    </source>
</evidence>
<accession>A0AAE9VQE1</accession>
<dbReference type="AlphaFoldDB" id="A0AAE9VQE1"/>
<dbReference type="Pfam" id="PF11795">
    <property type="entry name" value="DUF3322"/>
    <property type="match status" value="1"/>
</dbReference>